<name>A0A1M4WY99_9BACL</name>
<reference evidence="6 7" key="1">
    <citation type="submission" date="2016-11" db="EMBL/GenBank/DDBJ databases">
        <authorList>
            <person name="Jaros S."/>
            <person name="Januszkiewicz K."/>
            <person name="Wedrychowicz H."/>
        </authorList>
    </citation>
    <scope>NUCLEOTIDE SEQUENCE [LARGE SCALE GENOMIC DNA]</scope>
    <source>
        <strain evidence="6 7">DSM 44666</strain>
    </source>
</reference>
<dbReference type="OrthoDB" id="4537997at2"/>
<dbReference type="InterPro" id="IPR002745">
    <property type="entry name" value="Ptrans_KptA/Tpt1"/>
</dbReference>
<dbReference type="RefSeq" id="WP_073154437.1">
    <property type="nucleotide sequence ID" value="NZ_FQVL01000004.1"/>
</dbReference>
<sequence>MNRSEQKHMSKFLTLVLRHQPEIIHIQPDPQGWVSVQELLIALQKNKKGLSVDELHQIVETNDKNRFELSTDGKRIRARYGHSISISKEHSESVNPPELLFHGTATRFLASILREGLQRMNRQYVHLSTDLHTAKQVGGRHGKPIILIIEAGRMRSDGFLFYRTEPNVWLTKHVPPAYIRFQEMSNL</sequence>
<evidence type="ECO:0000256" key="3">
    <source>
        <dbReference type="ARBA" id="ARBA00023027"/>
    </source>
</evidence>
<evidence type="ECO:0000256" key="2">
    <source>
        <dbReference type="ARBA" id="ARBA00022679"/>
    </source>
</evidence>
<dbReference type="STRING" id="112248.SAMN05444392_10431"/>
<comment type="similarity">
    <text evidence="1 5">Belongs to the KptA/TPT1 family.</text>
</comment>
<dbReference type="Gene3D" id="3.20.170.30">
    <property type="match status" value="1"/>
</dbReference>
<organism evidence="6 7">
    <name type="scientific">Seinonella peptonophila</name>
    <dbReference type="NCBI Taxonomy" id="112248"/>
    <lineage>
        <taxon>Bacteria</taxon>
        <taxon>Bacillati</taxon>
        <taxon>Bacillota</taxon>
        <taxon>Bacilli</taxon>
        <taxon>Bacillales</taxon>
        <taxon>Thermoactinomycetaceae</taxon>
        <taxon>Seinonella</taxon>
    </lineage>
</organism>
<dbReference type="PANTHER" id="PTHR12684:SF2">
    <property type="entry name" value="TRNA 2'-PHOSPHOTRANSFERASE 1"/>
    <property type="match status" value="1"/>
</dbReference>
<dbReference type="InterPro" id="IPR022928">
    <property type="entry name" value="RNA_2'-PTrans_KptA"/>
</dbReference>
<dbReference type="PANTHER" id="PTHR12684">
    <property type="entry name" value="PUTATIVE PHOSPHOTRANSFERASE"/>
    <property type="match status" value="1"/>
</dbReference>
<proteinExistence type="inferred from homology"/>
<gene>
    <name evidence="5" type="primary">kptA</name>
    <name evidence="6" type="ORF">SAMN05444392_10431</name>
</gene>
<accession>A0A1M4WY99</accession>
<evidence type="ECO:0000256" key="5">
    <source>
        <dbReference type="HAMAP-Rule" id="MF_00299"/>
    </source>
</evidence>
<evidence type="ECO:0000256" key="4">
    <source>
        <dbReference type="ARBA" id="ARBA00025212"/>
    </source>
</evidence>
<dbReference type="AlphaFoldDB" id="A0A1M4WY99"/>
<dbReference type="EC" id="2.7.1.-" evidence="5"/>
<dbReference type="Gene3D" id="1.10.10.970">
    <property type="entry name" value="RNA 2'-phosphotransferase, Tpt1/KptA family, N-terminal domain"/>
    <property type="match status" value="1"/>
</dbReference>
<dbReference type="HAMAP" id="MF_00299">
    <property type="entry name" value="KptA"/>
    <property type="match status" value="1"/>
</dbReference>
<dbReference type="EMBL" id="FQVL01000004">
    <property type="protein sequence ID" value="SHE86224.1"/>
    <property type="molecule type" value="Genomic_DNA"/>
</dbReference>
<dbReference type="GO" id="GO:0006388">
    <property type="term" value="P:tRNA splicing, via endonucleolytic cleavage and ligation"/>
    <property type="evidence" value="ECO:0007669"/>
    <property type="project" value="UniProtKB-UniRule"/>
</dbReference>
<dbReference type="Proteomes" id="UP000184476">
    <property type="component" value="Unassembled WGS sequence"/>
</dbReference>
<keyword evidence="3 5" id="KW-0520">NAD</keyword>
<keyword evidence="2 5" id="KW-0808">Transferase</keyword>
<evidence type="ECO:0000256" key="1">
    <source>
        <dbReference type="ARBA" id="ARBA00009836"/>
    </source>
</evidence>
<dbReference type="InterPro" id="IPR042080">
    <property type="entry name" value="RNA_2'-PTrans_N"/>
</dbReference>
<evidence type="ECO:0000313" key="7">
    <source>
        <dbReference type="Proteomes" id="UP000184476"/>
    </source>
</evidence>
<dbReference type="GO" id="GO:0000215">
    <property type="term" value="F:tRNA 2'-phosphotransferase activity"/>
    <property type="evidence" value="ECO:0007669"/>
    <property type="project" value="TreeGrafter"/>
</dbReference>
<dbReference type="InterPro" id="IPR042081">
    <property type="entry name" value="RNA_2'-PTrans_C"/>
</dbReference>
<dbReference type="GO" id="GO:0003950">
    <property type="term" value="F:NAD+ poly-ADP-ribosyltransferase activity"/>
    <property type="evidence" value="ECO:0007669"/>
    <property type="project" value="InterPro"/>
</dbReference>
<dbReference type="SUPFAM" id="SSF56399">
    <property type="entry name" value="ADP-ribosylation"/>
    <property type="match status" value="1"/>
</dbReference>
<dbReference type="Pfam" id="PF01885">
    <property type="entry name" value="PTS_2-RNA"/>
    <property type="match status" value="1"/>
</dbReference>
<keyword evidence="7" id="KW-1185">Reference proteome</keyword>
<comment type="function">
    <text evidence="4 5">Removes the 2'-phosphate from RNA via an intermediate in which the phosphate is ADP-ribosylated by NAD followed by a presumed transesterification to release the RNA and generate ADP-ribose 1''-2''-cyclic phosphate (APPR&gt;P). May function as an ADP-ribosylase.</text>
</comment>
<protein>
    <recommendedName>
        <fullName evidence="5">Probable RNA 2'-phosphotransferase</fullName>
        <ecNumber evidence="5">2.7.1.-</ecNumber>
    </recommendedName>
</protein>
<evidence type="ECO:0000313" key="6">
    <source>
        <dbReference type="EMBL" id="SHE86224.1"/>
    </source>
</evidence>